<dbReference type="GO" id="GO:0008528">
    <property type="term" value="F:G protein-coupled peptide receptor activity"/>
    <property type="evidence" value="ECO:0007669"/>
    <property type="project" value="InterPro"/>
</dbReference>
<accession>A0AAD9VK78</accession>
<gene>
    <name evidence="7" type="ORF">KPH14_005412</name>
</gene>
<comment type="caution">
    <text evidence="7">The sequence shown here is derived from an EMBL/GenBank/DDBJ whole genome shotgun (WGS) entry which is preliminary data.</text>
</comment>
<evidence type="ECO:0000256" key="4">
    <source>
        <dbReference type="ARBA" id="ARBA00023136"/>
    </source>
</evidence>
<feature type="transmembrane region" description="Helical" evidence="5">
    <location>
        <begin position="145"/>
        <end position="165"/>
    </location>
</feature>
<dbReference type="SUPFAM" id="SSF81321">
    <property type="entry name" value="Family A G protein-coupled receptor-like"/>
    <property type="match status" value="1"/>
</dbReference>
<protein>
    <recommendedName>
        <fullName evidence="6">G-protein coupled receptors family 1 profile domain-containing protein</fullName>
    </recommendedName>
</protein>
<feature type="transmembrane region" description="Helical" evidence="5">
    <location>
        <begin position="7"/>
        <end position="23"/>
    </location>
</feature>
<proteinExistence type="predicted"/>
<evidence type="ECO:0000256" key="5">
    <source>
        <dbReference type="SAM" id="Phobius"/>
    </source>
</evidence>
<keyword evidence="8" id="KW-1185">Reference proteome</keyword>
<evidence type="ECO:0000256" key="2">
    <source>
        <dbReference type="ARBA" id="ARBA00022692"/>
    </source>
</evidence>
<dbReference type="InterPro" id="IPR052954">
    <property type="entry name" value="GPCR-Ligand_Int"/>
</dbReference>
<dbReference type="PANTHER" id="PTHR46641">
    <property type="entry name" value="FMRFAMIDE RECEPTOR-RELATED"/>
    <property type="match status" value="1"/>
</dbReference>
<reference evidence="7" key="1">
    <citation type="submission" date="2021-08" db="EMBL/GenBank/DDBJ databases">
        <authorList>
            <person name="Misof B."/>
            <person name="Oliver O."/>
            <person name="Podsiadlowski L."/>
            <person name="Donath A."/>
            <person name="Peters R."/>
            <person name="Mayer C."/>
            <person name="Rust J."/>
            <person name="Gunkel S."/>
            <person name="Lesny P."/>
            <person name="Martin S."/>
            <person name="Oeyen J.P."/>
            <person name="Petersen M."/>
            <person name="Panagiotis P."/>
            <person name="Wilbrandt J."/>
            <person name="Tanja T."/>
        </authorList>
    </citation>
    <scope>NUCLEOTIDE SEQUENCE</scope>
    <source>
        <strain evidence="7">GBR_01_08_01A</strain>
        <tissue evidence="7">Thorax + abdomen</tissue>
    </source>
</reference>
<keyword evidence="2 5" id="KW-0812">Transmembrane</keyword>
<dbReference type="InterPro" id="IPR017452">
    <property type="entry name" value="GPCR_Rhodpsn_7TM"/>
</dbReference>
<organism evidence="7 8">
    <name type="scientific">Odynerus spinipes</name>
    <dbReference type="NCBI Taxonomy" id="1348599"/>
    <lineage>
        <taxon>Eukaryota</taxon>
        <taxon>Metazoa</taxon>
        <taxon>Ecdysozoa</taxon>
        <taxon>Arthropoda</taxon>
        <taxon>Hexapoda</taxon>
        <taxon>Insecta</taxon>
        <taxon>Pterygota</taxon>
        <taxon>Neoptera</taxon>
        <taxon>Endopterygota</taxon>
        <taxon>Hymenoptera</taxon>
        <taxon>Apocrita</taxon>
        <taxon>Aculeata</taxon>
        <taxon>Vespoidea</taxon>
        <taxon>Vespidae</taxon>
        <taxon>Eumeninae</taxon>
        <taxon>Odynerus</taxon>
    </lineage>
</organism>
<keyword evidence="4 5" id="KW-0472">Membrane</keyword>
<dbReference type="Proteomes" id="UP001258017">
    <property type="component" value="Unassembled WGS sequence"/>
</dbReference>
<evidence type="ECO:0000256" key="3">
    <source>
        <dbReference type="ARBA" id="ARBA00022989"/>
    </source>
</evidence>
<dbReference type="GO" id="GO:0016020">
    <property type="term" value="C:membrane"/>
    <property type="evidence" value="ECO:0007669"/>
    <property type="project" value="UniProtKB-SubCell"/>
</dbReference>
<feature type="transmembrane region" description="Helical" evidence="5">
    <location>
        <begin position="43"/>
        <end position="73"/>
    </location>
</feature>
<dbReference type="PANTHER" id="PTHR46641:SF25">
    <property type="entry name" value="CNMAMIDE RECEPTOR-RELATED"/>
    <property type="match status" value="1"/>
</dbReference>
<dbReference type="PROSITE" id="PS50262">
    <property type="entry name" value="G_PROTEIN_RECEP_F1_2"/>
    <property type="match status" value="1"/>
</dbReference>
<reference evidence="7" key="2">
    <citation type="journal article" date="2023" name="Commun. Biol.">
        <title>Intrasexual cuticular hydrocarbon dimorphism in a wasp sheds light on hydrocarbon biosynthesis genes in Hymenoptera.</title>
        <authorList>
            <person name="Moris V.C."/>
            <person name="Podsiadlowski L."/>
            <person name="Martin S."/>
            <person name="Oeyen J.P."/>
            <person name="Donath A."/>
            <person name="Petersen M."/>
            <person name="Wilbrandt J."/>
            <person name="Misof B."/>
            <person name="Liedtke D."/>
            <person name="Thamm M."/>
            <person name="Scheiner R."/>
            <person name="Schmitt T."/>
            <person name="Niehuis O."/>
        </authorList>
    </citation>
    <scope>NUCLEOTIDE SEQUENCE</scope>
    <source>
        <strain evidence="7">GBR_01_08_01A</strain>
    </source>
</reference>
<dbReference type="InterPro" id="IPR019427">
    <property type="entry name" value="7TM_GPCR_serpentine_rcpt_Srw"/>
</dbReference>
<sequence length="213" mass="24671">MMIASTFFTTIINIPYCFIYAYNERGDLITTRFFHSWLYNIQNWIQLMVFGLIPAVFLLVANTIMCFAVRKMLKQREQFLRRRSVRENNQARDQARLTVMLVGIAFVFVVGEVPTHFASRRSAVSLLYDGDLTIVQEVFLERFRMYATLLNAISSSFNFVLYSLLSPHFLCHLKRALCRKSVPREGIKMKIKAIVSRNQLGNSNVPSCDLFST</sequence>
<name>A0AAD9VK78_9HYME</name>
<evidence type="ECO:0000256" key="1">
    <source>
        <dbReference type="ARBA" id="ARBA00004370"/>
    </source>
</evidence>
<keyword evidence="3 5" id="KW-1133">Transmembrane helix</keyword>
<dbReference type="EMBL" id="JAIFRP010004405">
    <property type="protein sequence ID" value="KAK2576767.1"/>
    <property type="molecule type" value="Genomic_DNA"/>
</dbReference>
<dbReference type="Gene3D" id="1.20.1070.10">
    <property type="entry name" value="Rhodopsin 7-helix transmembrane proteins"/>
    <property type="match status" value="1"/>
</dbReference>
<comment type="subcellular location">
    <subcellularLocation>
        <location evidence="1">Membrane</location>
    </subcellularLocation>
</comment>
<dbReference type="AlphaFoldDB" id="A0AAD9VK78"/>
<evidence type="ECO:0000313" key="7">
    <source>
        <dbReference type="EMBL" id="KAK2576767.1"/>
    </source>
</evidence>
<feature type="transmembrane region" description="Helical" evidence="5">
    <location>
        <begin position="94"/>
        <end position="111"/>
    </location>
</feature>
<feature type="domain" description="G-protein coupled receptors family 1 profile" evidence="6">
    <location>
        <begin position="1"/>
        <end position="162"/>
    </location>
</feature>
<dbReference type="Pfam" id="PF10324">
    <property type="entry name" value="7TM_GPCR_Srw"/>
    <property type="match status" value="1"/>
</dbReference>
<evidence type="ECO:0000259" key="6">
    <source>
        <dbReference type="PROSITE" id="PS50262"/>
    </source>
</evidence>
<evidence type="ECO:0000313" key="8">
    <source>
        <dbReference type="Proteomes" id="UP001258017"/>
    </source>
</evidence>